<name>A0ABU8LXH8_9PSEU</name>
<reference evidence="2 3" key="1">
    <citation type="submission" date="2024-03" db="EMBL/GenBank/DDBJ databases">
        <title>Actinomycetospora sp. OC33-EN07, a novel actinomycete isolated from wild orchid (Aerides multiflora).</title>
        <authorList>
            <person name="Suriyachadkun C."/>
        </authorList>
    </citation>
    <scope>NUCLEOTIDE SEQUENCE [LARGE SCALE GENOMIC DNA]</scope>
    <source>
        <strain evidence="2 3">OC33-EN07</strain>
    </source>
</reference>
<feature type="transmembrane region" description="Helical" evidence="1">
    <location>
        <begin position="48"/>
        <end position="67"/>
    </location>
</feature>
<dbReference type="InterPro" id="IPR013879">
    <property type="entry name" value="DUF1761"/>
</dbReference>
<evidence type="ECO:0000313" key="3">
    <source>
        <dbReference type="Proteomes" id="UP001369736"/>
    </source>
</evidence>
<keyword evidence="3" id="KW-1185">Reference proteome</keyword>
<keyword evidence="1" id="KW-0812">Transmembrane</keyword>
<protein>
    <submittedName>
        <fullName evidence="2">DUF1761 family protein</fullName>
    </submittedName>
</protein>
<proteinExistence type="predicted"/>
<organism evidence="2 3">
    <name type="scientific">Actinomycetospora flava</name>
    <dbReference type="NCBI Taxonomy" id="3129232"/>
    <lineage>
        <taxon>Bacteria</taxon>
        <taxon>Bacillati</taxon>
        <taxon>Actinomycetota</taxon>
        <taxon>Actinomycetes</taxon>
        <taxon>Pseudonocardiales</taxon>
        <taxon>Pseudonocardiaceae</taxon>
        <taxon>Actinomycetospora</taxon>
    </lineage>
</organism>
<dbReference type="Pfam" id="PF08570">
    <property type="entry name" value="DUF1761"/>
    <property type="match status" value="1"/>
</dbReference>
<evidence type="ECO:0000256" key="1">
    <source>
        <dbReference type="SAM" id="Phobius"/>
    </source>
</evidence>
<evidence type="ECO:0000313" key="2">
    <source>
        <dbReference type="EMBL" id="MEJ2859831.1"/>
    </source>
</evidence>
<sequence>MLTTATLIAVPAAAVAALVASGVYYGAVPARATAGPPRSAGATAAVELARNVVLAAGAALLLAAIGIAGPAPALLLATGLWVAFPVVLLAGSVFHENVPAASAALHAGDWLIKLLLVLGLVALITS</sequence>
<feature type="transmembrane region" description="Helical" evidence="1">
    <location>
        <begin position="74"/>
        <end position="94"/>
    </location>
</feature>
<feature type="transmembrane region" description="Helical" evidence="1">
    <location>
        <begin position="100"/>
        <end position="124"/>
    </location>
</feature>
<comment type="caution">
    <text evidence="2">The sequence shown here is derived from an EMBL/GenBank/DDBJ whole genome shotgun (WGS) entry which is preliminary data.</text>
</comment>
<dbReference type="EMBL" id="JBBEGM010000001">
    <property type="protein sequence ID" value="MEJ2859831.1"/>
    <property type="molecule type" value="Genomic_DNA"/>
</dbReference>
<accession>A0ABU8LXH8</accession>
<dbReference type="Proteomes" id="UP001369736">
    <property type="component" value="Unassembled WGS sequence"/>
</dbReference>
<gene>
    <name evidence="2" type="ORF">WCD58_01610</name>
</gene>
<keyword evidence="1" id="KW-0472">Membrane</keyword>
<keyword evidence="1" id="KW-1133">Transmembrane helix</keyword>
<dbReference type="RefSeq" id="WP_337698877.1">
    <property type="nucleotide sequence ID" value="NZ_JBBEGM010000001.1"/>
</dbReference>